<name>A0A2Z4GET5_9BACT</name>
<evidence type="ECO:0000313" key="1">
    <source>
        <dbReference type="EMBL" id="AWV99859.1"/>
    </source>
</evidence>
<gene>
    <name evidence="1" type="ORF">DJ013_17440</name>
</gene>
<sequence length="462" mass="53238">MAQSSKRTTMWLESSLFLANENKTPFWLQVNNYGETPETLPSIQLKYSIKNQYDSSRNVLGKLKRFDWAYGTTLVNNFSKKNQFLISEAYLKTRWKSFEFYIGRRKETFGLTDTSSTSGSYIWSGNALPIPKIQLHTPGYVPIDKKGIFSFKAGISHGWFGKDSVVSGHFLHQKWLYGKIGNDNSKVKFYAGINHQAMWGGYSEILKNVSGPNPPTINGYLAPYPLYSYQYLLIPFLQKITPPNTQKVTGYDGGLAIGNQLGSIDIGTEIKINDFKLFIGKQQPYDFGRSISHLNNIEDGLYTLSLNLPYYNINKINFEFFYSKSQGRTRFGKVNESNSGEVDNYFFHGVYQSWYYKDRIIGNPFIIYKSENGELRFNNRVKYFSLLLKGNTKFANYEIRQAYSLNYGTFGKEFLKKQYSLNLLLQKELNQNWLLQQVFSLDSGSLYTSSFGSRTSLRHLFN</sequence>
<dbReference type="EMBL" id="CP029480">
    <property type="protein sequence ID" value="AWV99859.1"/>
    <property type="molecule type" value="Genomic_DNA"/>
</dbReference>
<dbReference type="OrthoDB" id="596512at2"/>
<dbReference type="KEGG" id="als:DJ013_17440"/>
<protein>
    <recommendedName>
        <fullName evidence="3">Capsule assembly Wzi family protein</fullName>
    </recommendedName>
</protein>
<dbReference type="InterPro" id="IPR038636">
    <property type="entry name" value="Wzi_sf"/>
</dbReference>
<dbReference type="Gene3D" id="2.40.160.130">
    <property type="entry name" value="Capsule assembly protein Wzi"/>
    <property type="match status" value="1"/>
</dbReference>
<keyword evidence="2" id="KW-1185">Reference proteome</keyword>
<reference evidence="1 2" key="1">
    <citation type="submission" date="2018-05" db="EMBL/GenBank/DDBJ databases">
        <title>Complete genome sequence of Arcticibacterium luteifluviistationis SM1504T, a cytophagaceae bacterium isolated from Arctic surface seawater.</title>
        <authorList>
            <person name="Li Y."/>
            <person name="Qin Q.-L."/>
        </authorList>
    </citation>
    <scope>NUCLEOTIDE SEQUENCE [LARGE SCALE GENOMIC DNA]</scope>
    <source>
        <strain evidence="1 2">SM1504</strain>
    </source>
</reference>
<accession>A0A2Z4GET5</accession>
<dbReference type="Proteomes" id="UP000249873">
    <property type="component" value="Chromosome"/>
</dbReference>
<dbReference type="AlphaFoldDB" id="A0A2Z4GET5"/>
<proteinExistence type="predicted"/>
<organism evidence="1 2">
    <name type="scientific">Arcticibacterium luteifluviistationis</name>
    <dbReference type="NCBI Taxonomy" id="1784714"/>
    <lineage>
        <taxon>Bacteria</taxon>
        <taxon>Pseudomonadati</taxon>
        <taxon>Bacteroidota</taxon>
        <taxon>Cytophagia</taxon>
        <taxon>Cytophagales</taxon>
        <taxon>Leadbetterellaceae</taxon>
        <taxon>Arcticibacterium</taxon>
    </lineage>
</organism>
<evidence type="ECO:0008006" key="3">
    <source>
        <dbReference type="Google" id="ProtNLM"/>
    </source>
</evidence>
<evidence type="ECO:0000313" key="2">
    <source>
        <dbReference type="Proteomes" id="UP000249873"/>
    </source>
</evidence>